<feature type="region of interest" description="Disordered" evidence="1">
    <location>
        <begin position="157"/>
        <end position="186"/>
    </location>
</feature>
<feature type="region of interest" description="Disordered" evidence="1">
    <location>
        <begin position="114"/>
        <end position="142"/>
    </location>
</feature>
<feature type="compositionally biased region" description="Basic and acidic residues" evidence="1">
    <location>
        <begin position="62"/>
        <end position="72"/>
    </location>
</feature>
<feature type="compositionally biased region" description="Polar residues" evidence="1">
    <location>
        <begin position="114"/>
        <end position="124"/>
    </location>
</feature>
<dbReference type="EMBL" id="KV011286">
    <property type="protein sequence ID" value="KZV26353.1"/>
    <property type="molecule type" value="Genomic_DNA"/>
</dbReference>
<evidence type="ECO:0000313" key="3">
    <source>
        <dbReference type="Proteomes" id="UP000250235"/>
    </source>
</evidence>
<evidence type="ECO:0000313" key="2">
    <source>
        <dbReference type="EMBL" id="KZV26353.1"/>
    </source>
</evidence>
<dbReference type="AlphaFoldDB" id="A0A2Z7AY12"/>
<keyword evidence="3" id="KW-1185">Reference proteome</keyword>
<dbReference type="Proteomes" id="UP000250235">
    <property type="component" value="Unassembled WGS sequence"/>
</dbReference>
<reference evidence="2 3" key="1">
    <citation type="journal article" date="2015" name="Proc. Natl. Acad. Sci. U.S.A.">
        <title>The resurrection genome of Boea hygrometrica: A blueprint for survival of dehydration.</title>
        <authorList>
            <person name="Xiao L."/>
            <person name="Yang G."/>
            <person name="Zhang L."/>
            <person name="Yang X."/>
            <person name="Zhao S."/>
            <person name="Ji Z."/>
            <person name="Zhou Q."/>
            <person name="Hu M."/>
            <person name="Wang Y."/>
            <person name="Chen M."/>
            <person name="Xu Y."/>
            <person name="Jin H."/>
            <person name="Xiao X."/>
            <person name="Hu G."/>
            <person name="Bao F."/>
            <person name="Hu Y."/>
            <person name="Wan P."/>
            <person name="Li L."/>
            <person name="Deng X."/>
            <person name="Kuang T."/>
            <person name="Xiang C."/>
            <person name="Zhu J.K."/>
            <person name="Oliver M.J."/>
            <person name="He Y."/>
        </authorList>
    </citation>
    <scope>NUCLEOTIDE SEQUENCE [LARGE SCALE GENOMIC DNA]</scope>
    <source>
        <strain evidence="3">cv. XS01</strain>
    </source>
</reference>
<feature type="region of interest" description="Disordered" evidence="1">
    <location>
        <begin position="62"/>
        <end position="85"/>
    </location>
</feature>
<feature type="compositionally biased region" description="Basic residues" evidence="1">
    <location>
        <begin position="173"/>
        <end position="186"/>
    </location>
</feature>
<evidence type="ECO:0000256" key="1">
    <source>
        <dbReference type="SAM" id="MobiDB-lite"/>
    </source>
</evidence>
<accession>A0A2Z7AY12</accession>
<gene>
    <name evidence="2" type="ORF">F511_38764</name>
</gene>
<sequence length="186" mass="20535">MAETCTHPKLDRPKPQTMNFVKSSMGQLEESKSDESQIADKPQIWQATNLNDLCTHLKSTKLDESSDDEAKTRIQSNDQHALDTPITNADIQNVVQADVPACTRRADEICADGFSSSNLAGTNSGEEAAAAAAGGARRTPPETRFLCQPALEELTRSVRTDSPRQIWPEQIPAKRRRRRRRAAHGV</sequence>
<feature type="compositionally biased region" description="Low complexity" evidence="1">
    <location>
        <begin position="125"/>
        <end position="136"/>
    </location>
</feature>
<proteinExistence type="predicted"/>
<feature type="compositionally biased region" description="Polar residues" evidence="1">
    <location>
        <begin position="73"/>
        <end position="85"/>
    </location>
</feature>
<protein>
    <submittedName>
        <fullName evidence="2">APO protein 4, mitochondrial-like</fullName>
    </submittedName>
</protein>
<name>A0A2Z7AY12_9LAMI</name>
<organism evidence="2 3">
    <name type="scientific">Dorcoceras hygrometricum</name>
    <dbReference type="NCBI Taxonomy" id="472368"/>
    <lineage>
        <taxon>Eukaryota</taxon>
        <taxon>Viridiplantae</taxon>
        <taxon>Streptophyta</taxon>
        <taxon>Embryophyta</taxon>
        <taxon>Tracheophyta</taxon>
        <taxon>Spermatophyta</taxon>
        <taxon>Magnoliopsida</taxon>
        <taxon>eudicotyledons</taxon>
        <taxon>Gunneridae</taxon>
        <taxon>Pentapetalae</taxon>
        <taxon>asterids</taxon>
        <taxon>lamiids</taxon>
        <taxon>Lamiales</taxon>
        <taxon>Gesneriaceae</taxon>
        <taxon>Didymocarpoideae</taxon>
        <taxon>Trichosporeae</taxon>
        <taxon>Loxocarpinae</taxon>
        <taxon>Dorcoceras</taxon>
    </lineage>
</organism>